<evidence type="ECO:0000313" key="2">
    <source>
        <dbReference type="Proteomes" id="UP001162501"/>
    </source>
</evidence>
<dbReference type="EMBL" id="OX596108">
    <property type="protein sequence ID" value="CAI9703074.1"/>
    <property type="molecule type" value="Genomic_DNA"/>
</dbReference>
<evidence type="ECO:0000313" key="1">
    <source>
        <dbReference type="EMBL" id="CAI9703074.1"/>
    </source>
</evidence>
<organism evidence="1 2">
    <name type="scientific">Rangifer tarandus platyrhynchus</name>
    <name type="common">Svalbard reindeer</name>
    <dbReference type="NCBI Taxonomy" id="3082113"/>
    <lineage>
        <taxon>Eukaryota</taxon>
        <taxon>Metazoa</taxon>
        <taxon>Chordata</taxon>
        <taxon>Craniata</taxon>
        <taxon>Vertebrata</taxon>
        <taxon>Euteleostomi</taxon>
        <taxon>Mammalia</taxon>
        <taxon>Eutheria</taxon>
        <taxon>Laurasiatheria</taxon>
        <taxon>Artiodactyla</taxon>
        <taxon>Ruminantia</taxon>
        <taxon>Pecora</taxon>
        <taxon>Cervidae</taxon>
        <taxon>Odocoileinae</taxon>
        <taxon>Rangifer</taxon>
    </lineage>
</organism>
<gene>
    <name evidence="1" type="ORF">MRATA1EN3_LOCUS14287</name>
</gene>
<dbReference type="Proteomes" id="UP001162501">
    <property type="component" value="Chromosome 24"/>
</dbReference>
<reference evidence="1" key="1">
    <citation type="submission" date="2023-05" db="EMBL/GenBank/DDBJ databases">
        <authorList>
            <consortium name="ELIXIR-Norway"/>
        </authorList>
    </citation>
    <scope>NUCLEOTIDE SEQUENCE</scope>
</reference>
<proteinExistence type="predicted"/>
<sequence>MRARSGLRGDGEPGRPRVWAPRRVKGLGPQWRPRRLARDGEGRKSRRRGLSETLWRHRGSRARRTLRGHCPSAAGPAHCRHRPRPRPRPAHRAFLCGPPGAGGPAPRHRPAYRAFHCGASRSRMPRPSSSPAHRAFLCGAPGAGGPAQLWTGPLPPLRRVLWPGPAPILCPGTRPTELHQTGGQVGSPQSQPGLLKGPAASAALASPARESPPPRSLPRRLSFSSSHPSSRGPRFPRSEGDFGLEGLGTRASAHPPPPSPAWRGLDRPSPDEAALAPARHPRSGPRRAPPPLAPASGPEIGLGYAEPAGPRAQRLRSSLGAQRRHVRPHPGTRSSAGVTSDPSALLQPVPVGQDLTLERPRVKDETKGYRGEGGQALPQPELLDTRPGLASLGIGLASFWGIACRCQGADGQALLLCQDLRLCELQGQDRGPLKRRAGSCRLGGSRPAPPPKSSTGFAETFRNINGTVASWFPRSGRRACPPDSGRPDLRLLIHAGFHFPCRKVLNELSRIKRSEHCLANNEYKLYFYYKLINAARPHRGSNVRGRAGQRSGRKACASIISQRCGKASLGLQGPWTRGAEKRQKGMCLRHFTAMRRGLTGLQGPRTRGAEKRQKGMCLRHFTAMRRGLTGTPSVIVDNHIDLRRRSRDETETTMTPGSLRLPGEPPRLTSAPSFRTQRAFTHAAS</sequence>
<accession>A0ACB0ERN8</accession>
<protein>
    <submittedName>
        <fullName evidence="1">Uncharacterized protein</fullName>
    </submittedName>
</protein>
<name>A0ACB0ERN8_RANTA</name>